<dbReference type="EMBL" id="MN740108">
    <property type="protein sequence ID" value="QHT88057.1"/>
    <property type="molecule type" value="Genomic_DNA"/>
</dbReference>
<dbReference type="AlphaFoldDB" id="A0A6C0I6Q6"/>
<protein>
    <submittedName>
        <fullName evidence="2">Uncharacterized protein</fullName>
    </submittedName>
</protein>
<evidence type="ECO:0000256" key="1">
    <source>
        <dbReference type="SAM" id="Phobius"/>
    </source>
</evidence>
<name>A0A6C0I6Q6_9ZZZZ</name>
<reference evidence="2" key="1">
    <citation type="journal article" date="2020" name="Nature">
        <title>Giant virus diversity and host interactions through global metagenomics.</title>
        <authorList>
            <person name="Schulz F."/>
            <person name="Roux S."/>
            <person name="Paez-Espino D."/>
            <person name="Jungbluth S."/>
            <person name="Walsh D.A."/>
            <person name="Denef V.J."/>
            <person name="McMahon K.D."/>
            <person name="Konstantinidis K.T."/>
            <person name="Eloe-Fadrosh E.A."/>
            <person name="Kyrpides N.C."/>
            <person name="Woyke T."/>
        </authorList>
    </citation>
    <scope>NUCLEOTIDE SEQUENCE</scope>
    <source>
        <strain evidence="2">GVMAG-M-3300023184-24</strain>
    </source>
</reference>
<accession>A0A6C0I6Q6</accession>
<proteinExistence type="predicted"/>
<keyword evidence="1" id="KW-0812">Transmembrane</keyword>
<organism evidence="2">
    <name type="scientific">viral metagenome</name>
    <dbReference type="NCBI Taxonomy" id="1070528"/>
    <lineage>
        <taxon>unclassified sequences</taxon>
        <taxon>metagenomes</taxon>
        <taxon>organismal metagenomes</taxon>
    </lineage>
</organism>
<feature type="transmembrane region" description="Helical" evidence="1">
    <location>
        <begin position="6"/>
        <end position="23"/>
    </location>
</feature>
<keyword evidence="1" id="KW-0472">Membrane</keyword>
<evidence type="ECO:0000313" key="2">
    <source>
        <dbReference type="EMBL" id="QHT88057.1"/>
    </source>
</evidence>
<keyword evidence="1" id="KW-1133">Transmembrane helix</keyword>
<sequence>MCKQLIIEATIVGLATILVGVCVQELLKKTTLKVQCETPCDWNKNYIKEISLFITGFMLHVLFEIMGANSWYVKHGSAALSLKGTR</sequence>
<feature type="transmembrane region" description="Helical" evidence="1">
    <location>
        <begin position="52"/>
        <end position="73"/>
    </location>
</feature>